<feature type="compositionally biased region" description="Pro residues" evidence="1">
    <location>
        <begin position="73"/>
        <end position="84"/>
    </location>
</feature>
<sequence length="157" mass="17158">MAHPYSRRIAIFPFLRSPARPPSQREIGAFLFPHQSRHGAGRRRIPFSSLPGTRSRRGLSPQKGNSRACLGTWPPPPPPPPPPSQQMVPAQPRTDGDARPDAKALLARGLAVDLDAFECPICLSLFQGSIFQASKHASTSSHLPSIHPSFFHSLCKN</sequence>
<dbReference type="AlphaFoldDB" id="A0A921RAV5"/>
<proteinExistence type="predicted"/>
<dbReference type="Proteomes" id="UP000807115">
    <property type="component" value="Chromosome 3"/>
</dbReference>
<protein>
    <submittedName>
        <fullName evidence="2">Uncharacterized protein</fullName>
    </submittedName>
</protein>
<name>A0A921RAV5_SORBI</name>
<comment type="caution">
    <text evidence="2">The sequence shown here is derived from an EMBL/GenBank/DDBJ whole genome shotgun (WGS) entry which is preliminary data.</text>
</comment>
<feature type="region of interest" description="Disordered" evidence="1">
    <location>
        <begin position="32"/>
        <end position="100"/>
    </location>
</feature>
<evidence type="ECO:0000256" key="1">
    <source>
        <dbReference type="SAM" id="MobiDB-lite"/>
    </source>
</evidence>
<evidence type="ECO:0000313" key="3">
    <source>
        <dbReference type="Proteomes" id="UP000807115"/>
    </source>
</evidence>
<gene>
    <name evidence="2" type="ORF">BDA96_03G094500</name>
</gene>
<dbReference type="EMBL" id="CM027682">
    <property type="protein sequence ID" value="KAG0536806.1"/>
    <property type="molecule type" value="Genomic_DNA"/>
</dbReference>
<reference evidence="2" key="2">
    <citation type="submission" date="2020-10" db="EMBL/GenBank/DDBJ databases">
        <authorList>
            <person name="Cooper E.A."/>
            <person name="Brenton Z.W."/>
            <person name="Flinn B.S."/>
            <person name="Jenkins J."/>
            <person name="Shu S."/>
            <person name="Flowers D."/>
            <person name="Luo F."/>
            <person name="Wang Y."/>
            <person name="Xia P."/>
            <person name="Barry K."/>
            <person name="Daum C."/>
            <person name="Lipzen A."/>
            <person name="Yoshinaga Y."/>
            <person name="Schmutz J."/>
            <person name="Saski C."/>
            <person name="Vermerris W."/>
            <person name="Kresovich S."/>
        </authorList>
    </citation>
    <scope>NUCLEOTIDE SEQUENCE</scope>
</reference>
<accession>A0A921RAV5</accession>
<evidence type="ECO:0000313" key="2">
    <source>
        <dbReference type="EMBL" id="KAG0536806.1"/>
    </source>
</evidence>
<feature type="compositionally biased region" description="Basic residues" evidence="1">
    <location>
        <begin position="35"/>
        <end position="45"/>
    </location>
</feature>
<reference evidence="2" key="1">
    <citation type="journal article" date="2019" name="BMC Genomics">
        <title>A new reference genome for Sorghum bicolor reveals high levels of sequence similarity between sweet and grain genotypes: implications for the genetics of sugar metabolism.</title>
        <authorList>
            <person name="Cooper E.A."/>
            <person name="Brenton Z.W."/>
            <person name="Flinn B.S."/>
            <person name="Jenkins J."/>
            <person name="Shu S."/>
            <person name="Flowers D."/>
            <person name="Luo F."/>
            <person name="Wang Y."/>
            <person name="Xia P."/>
            <person name="Barry K."/>
            <person name="Daum C."/>
            <person name="Lipzen A."/>
            <person name="Yoshinaga Y."/>
            <person name="Schmutz J."/>
            <person name="Saski C."/>
            <person name="Vermerris W."/>
            <person name="Kresovich S."/>
        </authorList>
    </citation>
    <scope>NUCLEOTIDE SEQUENCE</scope>
</reference>
<organism evidence="2 3">
    <name type="scientific">Sorghum bicolor</name>
    <name type="common">Sorghum</name>
    <name type="synonym">Sorghum vulgare</name>
    <dbReference type="NCBI Taxonomy" id="4558"/>
    <lineage>
        <taxon>Eukaryota</taxon>
        <taxon>Viridiplantae</taxon>
        <taxon>Streptophyta</taxon>
        <taxon>Embryophyta</taxon>
        <taxon>Tracheophyta</taxon>
        <taxon>Spermatophyta</taxon>
        <taxon>Magnoliopsida</taxon>
        <taxon>Liliopsida</taxon>
        <taxon>Poales</taxon>
        <taxon>Poaceae</taxon>
        <taxon>PACMAD clade</taxon>
        <taxon>Panicoideae</taxon>
        <taxon>Andropogonodae</taxon>
        <taxon>Andropogoneae</taxon>
        <taxon>Sorghinae</taxon>
        <taxon>Sorghum</taxon>
    </lineage>
</organism>